<feature type="signal peptide" evidence="1">
    <location>
        <begin position="1"/>
        <end position="23"/>
    </location>
</feature>
<evidence type="ECO:0000256" key="1">
    <source>
        <dbReference type="SAM" id="SignalP"/>
    </source>
</evidence>
<dbReference type="WBParaSite" id="TCONS_00006465.p1">
    <property type="protein sequence ID" value="TCONS_00006465.p1"/>
    <property type="gene ID" value="XLOC_004610"/>
</dbReference>
<organism evidence="3">
    <name type="scientific">Strongyloides stercoralis</name>
    <name type="common">Threadworm</name>
    <dbReference type="NCBI Taxonomy" id="6248"/>
    <lineage>
        <taxon>Eukaryota</taxon>
        <taxon>Metazoa</taxon>
        <taxon>Ecdysozoa</taxon>
        <taxon>Nematoda</taxon>
        <taxon>Chromadorea</taxon>
        <taxon>Rhabditida</taxon>
        <taxon>Tylenchina</taxon>
        <taxon>Panagrolaimomorpha</taxon>
        <taxon>Strongyloidoidea</taxon>
        <taxon>Strongyloididae</taxon>
        <taxon>Strongyloides</taxon>
    </lineage>
</organism>
<dbReference type="GO" id="GO:0016020">
    <property type="term" value="C:membrane"/>
    <property type="evidence" value="ECO:0007669"/>
    <property type="project" value="InterPro"/>
</dbReference>
<dbReference type="AlphaFoldDB" id="A0A0K0DY61"/>
<dbReference type="PANTHER" id="PTHR22900:SF5">
    <property type="entry name" value="PROTEIN CBG14245"/>
    <property type="match status" value="1"/>
</dbReference>
<dbReference type="InterPro" id="IPR005331">
    <property type="entry name" value="Sulfotransferase"/>
</dbReference>
<keyword evidence="2" id="KW-1185">Reference proteome</keyword>
<dbReference type="WBParaSite" id="SSTP_0000217600.1">
    <property type="protein sequence ID" value="SSTP_0000217600.1"/>
    <property type="gene ID" value="SSTP_0000217600"/>
</dbReference>
<evidence type="ECO:0000313" key="2">
    <source>
        <dbReference type="Proteomes" id="UP000035681"/>
    </source>
</evidence>
<proteinExistence type="predicted"/>
<dbReference type="GO" id="GO:0047756">
    <property type="term" value="F:chondroitin 4-sulfotransferase activity"/>
    <property type="evidence" value="ECO:0007669"/>
    <property type="project" value="InterPro"/>
</dbReference>
<dbReference type="GO" id="GO:1902884">
    <property type="term" value="P:positive regulation of response to oxidative stress"/>
    <property type="evidence" value="ECO:0007669"/>
    <property type="project" value="InterPro"/>
</dbReference>
<dbReference type="PANTHER" id="PTHR22900">
    <property type="entry name" value="PROTEIN CBG14245-RELATED"/>
    <property type="match status" value="1"/>
</dbReference>
<name>A0A0K0DY61_STRER</name>
<evidence type="ECO:0000313" key="4">
    <source>
        <dbReference type="WBParaSite" id="TCONS_00006465.p1"/>
    </source>
</evidence>
<dbReference type="GO" id="GO:0050650">
    <property type="term" value="P:chondroitin sulfate proteoglycan biosynthetic process"/>
    <property type="evidence" value="ECO:0007669"/>
    <property type="project" value="InterPro"/>
</dbReference>
<evidence type="ECO:0000313" key="3">
    <source>
        <dbReference type="WBParaSite" id="SSTP_0000217600.1"/>
    </source>
</evidence>
<dbReference type="Pfam" id="PF03567">
    <property type="entry name" value="Sulfotransfer_2"/>
    <property type="match status" value="1"/>
</dbReference>
<keyword evidence="1" id="KW-0732">Signal</keyword>
<reference evidence="3" key="1">
    <citation type="submission" date="2015-08" db="UniProtKB">
        <authorList>
            <consortium name="WormBaseParasite"/>
        </authorList>
    </citation>
    <scope>IDENTIFICATION</scope>
</reference>
<dbReference type="Proteomes" id="UP000035681">
    <property type="component" value="Unplaced"/>
</dbReference>
<sequence>MKLLYYFVFIFLLILNCVFKNESKYMNANMKSFNNLCKSIQIQKNEDFCIPPYINYECKYRLVRKHNIIYCQIDKNLSSTMRMVLGALIFHNTTNSNNEISNKMWFNYYSYMKNLRKMNLEYVAKELLQKNEIETFLKNNHFLAIIRDPIERFISSFISKCVIEKPWKLHPGNCLECFDNVTCVINTLYENVKQMTLNHSNLKNHDYYTQHFVPQTWNCEFNKYQKYYKILFYEDSPEGLKIFYNSLLKIFKEIGVPNSYLKIIQKSITTTRSFNATHGKSIRKKIKNLIYNNSILIKKLIKIYFQDYVQFKIPFPNKFKI</sequence>
<dbReference type="InterPro" id="IPR007669">
    <property type="entry name" value="Chst-1-like"/>
</dbReference>
<feature type="chain" id="PRO_5005327131" evidence="1">
    <location>
        <begin position="24"/>
        <end position="321"/>
    </location>
</feature>
<protein>
    <submittedName>
        <fullName evidence="4">Sulfotransferase domain-containing protein</fullName>
    </submittedName>
</protein>
<accession>A0A0K0DY61</accession>